<name>A0A4T0FVJ0_9BASI</name>
<organism evidence="2 3">
    <name type="scientific">Wallemia hederae</name>
    <dbReference type="NCBI Taxonomy" id="1540922"/>
    <lineage>
        <taxon>Eukaryota</taxon>
        <taxon>Fungi</taxon>
        <taxon>Dikarya</taxon>
        <taxon>Basidiomycota</taxon>
        <taxon>Wallemiomycotina</taxon>
        <taxon>Wallemiomycetes</taxon>
        <taxon>Wallemiales</taxon>
        <taxon>Wallemiaceae</taxon>
        <taxon>Wallemia</taxon>
    </lineage>
</organism>
<gene>
    <name evidence="2" type="ORF">E3P99_00429</name>
</gene>
<dbReference type="AlphaFoldDB" id="A0A4T0FVJ0"/>
<evidence type="ECO:0000256" key="1">
    <source>
        <dbReference type="SAM" id="MobiDB-lite"/>
    </source>
</evidence>
<proteinExistence type="predicted"/>
<comment type="caution">
    <text evidence="2">The sequence shown here is derived from an EMBL/GenBank/DDBJ whole genome shotgun (WGS) entry which is preliminary data.</text>
</comment>
<accession>A0A4T0FVJ0</accession>
<dbReference type="Proteomes" id="UP000310189">
    <property type="component" value="Unassembled WGS sequence"/>
</dbReference>
<feature type="region of interest" description="Disordered" evidence="1">
    <location>
        <begin position="118"/>
        <end position="137"/>
    </location>
</feature>
<evidence type="ECO:0000313" key="2">
    <source>
        <dbReference type="EMBL" id="TIA92872.1"/>
    </source>
</evidence>
<sequence>MNFQQGYRRLLKSAKLPTARSRLSQKQLQRLIRNDLDGADGWKERYAAANEDGRRGILQEFEKRVHASTQFYAEAASGTGSAHKVIKNITDIYHSHTSPKTIRLRRKTLAASRWNAINPPVEATSPNSSTANKTRTKQQAATKRMHYTNSVPLCLGELVAQAEHTSGVMLGRINKPPKKLPG</sequence>
<dbReference type="EMBL" id="SPNW01000004">
    <property type="protein sequence ID" value="TIA92872.1"/>
    <property type="molecule type" value="Genomic_DNA"/>
</dbReference>
<feature type="compositionally biased region" description="Polar residues" evidence="1">
    <location>
        <begin position="124"/>
        <end position="137"/>
    </location>
</feature>
<protein>
    <submittedName>
        <fullName evidence="2">Uncharacterized protein</fullName>
    </submittedName>
</protein>
<evidence type="ECO:0000313" key="3">
    <source>
        <dbReference type="Proteomes" id="UP000310189"/>
    </source>
</evidence>
<keyword evidence="3" id="KW-1185">Reference proteome</keyword>
<dbReference type="OrthoDB" id="3361897at2759"/>
<reference evidence="2 3" key="1">
    <citation type="submission" date="2019-03" db="EMBL/GenBank/DDBJ databases">
        <title>Sequencing 23 genomes of Wallemia ichthyophaga.</title>
        <authorList>
            <person name="Gostincar C."/>
        </authorList>
    </citation>
    <scope>NUCLEOTIDE SEQUENCE [LARGE SCALE GENOMIC DNA]</scope>
    <source>
        <strain evidence="2 3">EXF-5753</strain>
    </source>
</reference>